<protein>
    <submittedName>
        <fullName evidence="1">Uncharacterized protein</fullName>
    </submittedName>
</protein>
<dbReference type="InterPro" id="IPR052948">
    <property type="entry name" value="Low_temp-induced_all0457"/>
</dbReference>
<dbReference type="Proteomes" id="UP001291687">
    <property type="component" value="Unassembled WGS sequence"/>
</dbReference>
<name>A0ABU5NBI7_9RICK</name>
<dbReference type="EMBL" id="JARJFB010000025">
    <property type="protein sequence ID" value="MEA0970533.1"/>
    <property type="molecule type" value="Genomic_DNA"/>
</dbReference>
<dbReference type="RefSeq" id="WP_322776436.1">
    <property type="nucleotide sequence ID" value="NZ_JARJFB010000025.1"/>
</dbReference>
<accession>A0ABU5NBI7</accession>
<comment type="caution">
    <text evidence="1">The sequence shown here is derived from an EMBL/GenBank/DDBJ whole genome shotgun (WGS) entry which is preliminary data.</text>
</comment>
<keyword evidence="2" id="KW-1185">Reference proteome</keyword>
<dbReference type="PANTHER" id="PTHR36109">
    <property type="entry name" value="MEMBRANE PROTEIN-RELATED"/>
    <property type="match status" value="1"/>
</dbReference>
<organism evidence="1 2">
    <name type="scientific">Candidatus Megaera venefica</name>
    <dbReference type="NCBI Taxonomy" id="2055910"/>
    <lineage>
        <taxon>Bacteria</taxon>
        <taxon>Pseudomonadati</taxon>
        <taxon>Pseudomonadota</taxon>
        <taxon>Alphaproteobacteria</taxon>
        <taxon>Rickettsiales</taxon>
        <taxon>Rickettsiaceae</taxon>
        <taxon>Candidatus Megaera</taxon>
    </lineage>
</organism>
<evidence type="ECO:0000313" key="1">
    <source>
        <dbReference type="EMBL" id="MEA0970533.1"/>
    </source>
</evidence>
<gene>
    <name evidence="1" type="ORF">Megvenef_00499</name>
</gene>
<sequence length="178" mass="18198">MSNIEKIQNIPSRLITALFVDFKKAGKAYNAALKLGYKKDEISILMSEETKAHQGHNRAHENASLSDEAIKGAGVGGSLGVTTGAITGAIMAMGTALAISGLSLIISGPIAVALAGATAGGIAGGLVGALINIGISENHVENCAAEIKKGGVLICLAPHSLDDCKTLESTWKITAEQY</sequence>
<evidence type="ECO:0000313" key="2">
    <source>
        <dbReference type="Proteomes" id="UP001291687"/>
    </source>
</evidence>
<dbReference type="PANTHER" id="PTHR36109:SF2">
    <property type="entry name" value="MEMBRANE PROTEIN"/>
    <property type="match status" value="1"/>
</dbReference>
<proteinExistence type="predicted"/>
<reference evidence="1 2" key="1">
    <citation type="submission" date="2023-03" db="EMBL/GenBank/DDBJ databases">
        <title>Host association and intracellularity evolved multiple times independently in the Rickettsiales.</title>
        <authorList>
            <person name="Castelli M."/>
            <person name="Nardi T."/>
            <person name="Gammuto L."/>
            <person name="Bellinzona G."/>
            <person name="Sabaneyeva E."/>
            <person name="Potekhin A."/>
            <person name="Serra V."/>
            <person name="Petroni G."/>
            <person name="Sassera D."/>
        </authorList>
    </citation>
    <scope>NUCLEOTIDE SEQUENCE [LARGE SCALE GENOMIC DNA]</scope>
    <source>
        <strain evidence="1 2">Sr 2-6</strain>
    </source>
</reference>